<gene>
    <name evidence="19" type="ORF">V6N11_082069</name>
</gene>
<dbReference type="InterPro" id="IPR013083">
    <property type="entry name" value="Znf_RING/FYVE/PHD"/>
</dbReference>
<dbReference type="Pfam" id="PF13639">
    <property type="entry name" value="zf-RING_2"/>
    <property type="match status" value="1"/>
</dbReference>
<keyword evidence="13 16" id="KW-0472">Membrane</keyword>
<comment type="subcellular location">
    <subcellularLocation>
        <location evidence="2">Membrane</location>
        <topology evidence="2">Single-pass membrane protein</topology>
    </subcellularLocation>
</comment>
<feature type="signal peptide" evidence="17">
    <location>
        <begin position="1"/>
        <end position="23"/>
    </location>
</feature>
<evidence type="ECO:0000256" key="6">
    <source>
        <dbReference type="ARBA" id="ARBA00022692"/>
    </source>
</evidence>
<dbReference type="InterPro" id="IPR001841">
    <property type="entry name" value="Znf_RING"/>
</dbReference>
<feature type="domain" description="RING-type" evidence="18">
    <location>
        <begin position="281"/>
        <end position="323"/>
    </location>
</feature>
<comment type="pathway">
    <text evidence="3">Protein modification; protein ubiquitination.</text>
</comment>
<evidence type="ECO:0000256" key="7">
    <source>
        <dbReference type="ARBA" id="ARBA00022723"/>
    </source>
</evidence>
<dbReference type="PANTHER" id="PTHR46279">
    <property type="entry name" value="RING/U-BOX SUPERFAMILY PROTEIN"/>
    <property type="match status" value="1"/>
</dbReference>
<dbReference type="InterPro" id="IPR025287">
    <property type="entry name" value="WAK_GUB"/>
</dbReference>
<dbReference type="SUPFAM" id="SSF57850">
    <property type="entry name" value="RING/U-box"/>
    <property type="match status" value="1"/>
</dbReference>
<evidence type="ECO:0000256" key="12">
    <source>
        <dbReference type="ARBA" id="ARBA00022989"/>
    </source>
</evidence>
<keyword evidence="6 16" id="KW-0812">Transmembrane</keyword>
<evidence type="ECO:0000256" key="15">
    <source>
        <dbReference type="PROSITE-ProRule" id="PRU00175"/>
    </source>
</evidence>
<comment type="similarity">
    <text evidence="14">Belongs to the RING-type zinc finger family. ATL subfamily.</text>
</comment>
<feature type="transmembrane region" description="Helical" evidence="16">
    <location>
        <begin position="227"/>
        <end position="247"/>
    </location>
</feature>
<dbReference type="PROSITE" id="PS50089">
    <property type="entry name" value="ZF_RING_2"/>
    <property type="match status" value="1"/>
</dbReference>
<dbReference type="Gene3D" id="3.30.40.10">
    <property type="entry name" value="Zinc/RING finger domain, C3HC4 (zinc finger)"/>
    <property type="match status" value="1"/>
</dbReference>
<evidence type="ECO:0000256" key="11">
    <source>
        <dbReference type="ARBA" id="ARBA00022833"/>
    </source>
</evidence>
<evidence type="ECO:0000256" key="5">
    <source>
        <dbReference type="ARBA" id="ARBA00022679"/>
    </source>
</evidence>
<evidence type="ECO:0000256" key="10">
    <source>
        <dbReference type="ARBA" id="ARBA00022786"/>
    </source>
</evidence>
<proteinExistence type="inferred from homology"/>
<evidence type="ECO:0000256" key="9">
    <source>
        <dbReference type="ARBA" id="ARBA00022771"/>
    </source>
</evidence>
<sequence length="334" mass="36873">MDSFQPFLFFVAIIFFSFKPSRSVDICVTQCGSQRIRFPFSLIGQPKHCGYHGFNLSCQFKDVPILTLPYLGNFSVFRIDYTKQLLQMRYSQACLPSILLQGLHLSGGPFRPAFTQTYTFYKCPADATLLLYAGVLHIPCLSGLSFDVVAVPTDVDIPSTSVCAEIATVSVPRSVTGWFDNIISLGWTEPDCRWCESHKGTCLPDNVTAGLQVGCNRKKGISGSVKYGLLFGLGIPLVCILAVVSCVKISLTERQTQTSVIGGGLPQSTRRRLPNPNDNVCCICLCQYEASEMLKAIPNCNHFFHVDCIDQWLKLNATCPICRDKLEEPASLAL</sequence>
<keyword evidence="9 15" id="KW-0863">Zinc-finger</keyword>
<dbReference type="Pfam" id="PF13947">
    <property type="entry name" value="GUB_WAK_bind"/>
    <property type="match status" value="1"/>
</dbReference>
<evidence type="ECO:0000313" key="20">
    <source>
        <dbReference type="Proteomes" id="UP001396334"/>
    </source>
</evidence>
<evidence type="ECO:0000259" key="18">
    <source>
        <dbReference type="PROSITE" id="PS50089"/>
    </source>
</evidence>
<evidence type="ECO:0000256" key="17">
    <source>
        <dbReference type="SAM" id="SignalP"/>
    </source>
</evidence>
<evidence type="ECO:0000256" key="2">
    <source>
        <dbReference type="ARBA" id="ARBA00004167"/>
    </source>
</evidence>
<dbReference type="InterPro" id="IPR046948">
    <property type="entry name" value="ATL20-22-like"/>
</dbReference>
<evidence type="ECO:0000256" key="4">
    <source>
        <dbReference type="ARBA" id="ARBA00012483"/>
    </source>
</evidence>
<dbReference type="EC" id="2.3.2.27" evidence="4"/>
<evidence type="ECO:0000256" key="1">
    <source>
        <dbReference type="ARBA" id="ARBA00000900"/>
    </source>
</evidence>
<organism evidence="19 20">
    <name type="scientific">Hibiscus sabdariffa</name>
    <name type="common">roselle</name>
    <dbReference type="NCBI Taxonomy" id="183260"/>
    <lineage>
        <taxon>Eukaryota</taxon>
        <taxon>Viridiplantae</taxon>
        <taxon>Streptophyta</taxon>
        <taxon>Embryophyta</taxon>
        <taxon>Tracheophyta</taxon>
        <taxon>Spermatophyta</taxon>
        <taxon>Magnoliopsida</taxon>
        <taxon>eudicotyledons</taxon>
        <taxon>Gunneridae</taxon>
        <taxon>Pentapetalae</taxon>
        <taxon>rosids</taxon>
        <taxon>malvids</taxon>
        <taxon>Malvales</taxon>
        <taxon>Malvaceae</taxon>
        <taxon>Malvoideae</taxon>
        <taxon>Hibiscus</taxon>
    </lineage>
</organism>
<dbReference type="PANTHER" id="PTHR46279:SF6">
    <property type="entry name" value="RING-TYPE E3 UBIQUITIN TRANSFERASE"/>
    <property type="match status" value="1"/>
</dbReference>
<dbReference type="Proteomes" id="UP001396334">
    <property type="component" value="Unassembled WGS sequence"/>
</dbReference>
<evidence type="ECO:0000256" key="3">
    <source>
        <dbReference type="ARBA" id="ARBA00004906"/>
    </source>
</evidence>
<comment type="catalytic activity">
    <reaction evidence="1">
        <text>S-ubiquitinyl-[E2 ubiquitin-conjugating enzyme]-L-cysteine + [acceptor protein]-L-lysine = [E2 ubiquitin-conjugating enzyme]-L-cysteine + N(6)-ubiquitinyl-[acceptor protein]-L-lysine.</text>
        <dbReference type="EC" id="2.3.2.27"/>
    </reaction>
</comment>
<accession>A0ABR2QHH4</accession>
<protein>
    <recommendedName>
        <fullName evidence="4">RING-type E3 ubiquitin transferase</fullName>
        <ecNumber evidence="4">2.3.2.27</ecNumber>
    </recommendedName>
</protein>
<comment type="caution">
    <text evidence="19">The sequence shown here is derived from an EMBL/GenBank/DDBJ whole genome shotgun (WGS) entry which is preliminary data.</text>
</comment>
<keyword evidence="11" id="KW-0862">Zinc</keyword>
<keyword evidence="7" id="KW-0479">Metal-binding</keyword>
<evidence type="ECO:0000256" key="13">
    <source>
        <dbReference type="ARBA" id="ARBA00023136"/>
    </source>
</evidence>
<reference evidence="19 20" key="1">
    <citation type="journal article" date="2024" name="G3 (Bethesda)">
        <title>Genome assembly of Hibiscus sabdariffa L. provides insights into metabolisms of medicinal natural products.</title>
        <authorList>
            <person name="Kim T."/>
        </authorList>
    </citation>
    <scope>NUCLEOTIDE SEQUENCE [LARGE SCALE GENOMIC DNA]</scope>
    <source>
        <strain evidence="19">TK-2024</strain>
        <tissue evidence="19">Old leaves</tissue>
    </source>
</reference>
<evidence type="ECO:0000256" key="16">
    <source>
        <dbReference type="SAM" id="Phobius"/>
    </source>
</evidence>
<evidence type="ECO:0000256" key="14">
    <source>
        <dbReference type="ARBA" id="ARBA00024209"/>
    </source>
</evidence>
<keyword evidence="5" id="KW-0808">Transferase</keyword>
<feature type="chain" id="PRO_5047207663" description="RING-type E3 ubiquitin transferase" evidence="17">
    <location>
        <begin position="24"/>
        <end position="334"/>
    </location>
</feature>
<dbReference type="CDD" id="cd16461">
    <property type="entry name" value="RING-H2_EL5-like"/>
    <property type="match status" value="1"/>
</dbReference>
<keyword evidence="8 17" id="KW-0732">Signal</keyword>
<name>A0ABR2QHH4_9ROSI</name>
<dbReference type="SMART" id="SM00184">
    <property type="entry name" value="RING"/>
    <property type="match status" value="1"/>
</dbReference>
<dbReference type="EMBL" id="JBBPBN010000038">
    <property type="protein sequence ID" value="KAK8999931.1"/>
    <property type="molecule type" value="Genomic_DNA"/>
</dbReference>
<evidence type="ECO:0000256" key="8">
    <source>
        <dbReference type="ARBA" id="ARBA00022729"/>
    </source>
</evidence>
<evidence type="ECO:0000313" key="19">
    <source>
        <dbReference type="EMBL" id="KAK8999931.1"/>
    </source>
</evidence>
<keyword evidence="10" id="KW-0833">Ubl conjugation pathway</keyword>
<keyword evidence="20" id="KW-1185">Reference proteome</keyword>
<keyword evidence="12 16" id="KW-1133">Transmembrane helix</keyword>